<keyword evidence="4 5" id="KW-0472">Membrane</keyword>
<feature type="domain" description="RDD" evidence="6">
    <location>
        <begin position="24"/>
        <end position="140"/>
    </location>
</feature>
<evidence type="ECO:0000256" key="1">
    <source>
        <dbReference type="ARBA" id="ARBA00004141"/>
    </source>
</evidence>
<evidence type="ECO:0000256" key="5">
    <source>
        <dbReference type="SAM" id="Phobius"/>
    </source>
</evidence>
<proteinExistence type="predicted"/>
<evidence type="ECO:0000259" key="6">
    <source>
        <dbReference type="Pfam" id="PF06271"/>
    </source>
</evidence>
<keyword evidence="3 5" id="KW-1133">Transmembrane helix</keyword>
<keyword evidence="2 5" id="KW-0812">Transmembrane</keyword>
<feature type="transmembrane region" description="Helical" evidence="5">
    <location>
        <begin position="28"/>
        <end position="61"/>
    </location>
</feature>
<evidence type="ECO:0000313" key="7">
    <source>
        <dbReference type="EMBL" id="OIQ74601.1"/>
    </source>
</evidence>
<feature type="transmembrane region" description="Helical" evidence="5">
    <location>
        <begin position="99"/>
        <end position="121"/>
    </location>
</feature>
<name>A0A1J5PSY3_9ZZZZ</name>
<dbReference type="Pfam" id="PF06271">
    <property type="entry name" value="RDD"/>
    <property type="match status" value="1"/>
</dbReference>
<reference evidence="7" key="1">
    <citation type="submission" date="2016-10" db="EMBL/GenBank/DDBJ databases">
        <title>Sequence of Gallionella enrichment culture.</title>
        <authorList>
            <person name="Poehlein A."/>
            <person name="Muehling M."/>
            <person name="Daniel R."/>
        </authorList>
    </citation>
    <scope>NUCLEOTIDE SEQUENCE</scope>
</reference>
<evidence type="ECO:0000256" key="2">
    <source>
        <dbReference type="ARBA" id="ARBA00022692"/>
    </source>
</evidence>
<comment type="subcellular location">
    <subcellularLocation>
        <location evidence="1">Membrane</location>
        <topology evidence="1">Multi-pass membrane protein</topology>
    </subcellularLocation>
</comment>
<accession>A0A1J5PSY3</accession>
<protein>
    <submittedName>
        <fullName evidence="7">RDD family protein</fullName>
    </submittedName>
</protein>
<dbReference type="EMBL" id="MLJW01002449">
    <property type="protein sequence ID" value="OIQ74601.1"/>
    <property type="molecule type" value="Genomic_DNA"/>
</dbReference>
<evidence type="ECO:0000256" key="4">
    <source>
        <dbReference type="ARBA" id="ARBA00023136"/>
    </source>
</evidence>
<dbReference type="GO" id="GO:0016020">
    <property type="term" value="C:membrane"/>
    <property type="evidence" value="ECO:0007669"/>
    <property type="project" value="UniProtKB-SubCell"/>
</dbReference>
<sequence length="151" mass="16820">MIVADPLSRLPDPDYHAEFYRDVPMKRLIAWFIDSVLIALVVLLIVPFTAFVALFFLPMVFLAVSFMYRWVTLTSGSATWGMRLMAIEFRRHDGARFDALTALLHTLGFTVSISMVIPQLISIALMVTGARAQGLSDMALGTVALNRAAQR</sequence>
<organism evidence="7">
    <name type="scientific">mine drainage metagenome</name>
    <dbReference type="NCBI Taxonomy" id="410659"/>
    <lineage>
        <taxon>unclassified sequences</taxon>
        <taxon>metagenomes</taxon>
        <taxon>ecological metagenomes</taxon>
    </lineage>
</organism>
<comment type="caution">
    <text evidence="7">The sequence shown here is derived from an EMBL/GenBank/DDBJ whole genome shotgun (WGS) entry which is preliminary data.</text>
</comment>
<gene>
    <name evidence="7" type="ORF">GALL_437420</name>
</gene>
<dbReference type="InterPro" id="IPR010432">
    <property type="entry name" value="RDD"/>
</dbReference>
<evidence type="ECO:0000256" key="3">
    <source>
        <dbReference type="ARBA" id="ARBA00022989"/>
    </source>
</evidence>
<dbReference type="AlphaFoldDB" id="A0A1J5PSY3"/>